<evidence type="ECO:0000256" key="5">
    <source>
        <dbReference type="ARBA" id="ARBA00022692"/>
    </source>
</evidence>
<feature type="transmembrane region" description="Helical" evidence="8">
    <location>
        <begin position="172"/>
        <end position="191"/>
    </location>
</feature>
<dbReference type="AlphaFoldDB" id="X1AIY8"/>
<reference evidence="9" key="1">
    <citation type="journal article" date="2014" name="Front. Microbiol.">
        <title>High frequency of phylogenetically diverse reductive dehalogenase-homologous genes in deep subseafloor sedimentary metagenomes.</title>
        <authorList>
            <person name="Kawai M."/>
            <person name="Futagami T."/>
            <person name="Toyoda A."/>
            <person name="Takaki Y."/>
            <person name="Nishi S."/>
            <person name="Hori S."/>
            <person name="Arai W."/>
            <person name="Tsubouchi T."/>
            <person name="Morono Y."/>
            <person name="Uchiyama I."/>
            <person name="Ito T."/>
            <person name="Fujiyama A."/>
            <person name="Inagaki F."/>
            <person name="Takami H."/>
        </authorList>
    </citation>
    <scope>NUCLEOTIDE SEQUENCE</scope>
    <source>
        <strain evidence="9">Expedition CK06-06</strain>
    </source>
</reference>
<feature type="transmembrane region" description="Helical" evidence="8">
    <location>
        <begin position="224"/>
        <end position="245"/>
    </location>
</feature>
<feature type="transmembrane region" description="Helical" evidence="8">
    <location>
        <begin position="21"/>
        <end position="42"/>
    </location>
</feature>
<feature type="transmembrane region" description="Helical" evidence="8">
    <location>
        <begin position="129"/>
        <end position="152"/>
    </location>
</feature>
<dbReference type="PANTHER" id="PTHR32196:SF71">
    <property type="entry name" value="AUTOINDUCER 2 IMPORT SYSTEM PERMEASE PROTEIN LSRD"/>
    <property type="match status" value="1"/>
</dbReference>
<evidence type="ECO:0008006" key="10">
    <source>
        <dbReference type="Google" id="ProtNLM"/>
    </source>
</evidence>
<organism evidence="9">
    <name type="scientific">marine sediment metagenome</name>
    <dbReference type="NCBI Taxonomy" id="412755"/>
    <lineage>
        <taxon>unclassified sequences</taxon>
        <taxon>metagenomes</taxon>
        <taxon>ecological metagenomes</taxon>
    </lineage>
</organism>
<keyword evidence="2" id="KW-0813">Transport</keyword>
<dbReference type="PANTHER" id="PTHR32196">
    <property type="entry name" value="ABC TRANSPORTER PERMEASE PROTEIN YPHD-RELATED-RELATED"/>
    <property type="match status" value="1"/>
</dbReference>
<accession>X1AIY8</accession>
<sequence length="334" mass="35126">MKNNKSSFGSVVALQFRRHPEFGALAGLIIVFIVFSFTATRFLTIESLGGILAVASELGIVATGITFLMITGEFDLSVGSTFGLSAMILALAANAGIPLFIGLLLALSAAFFIGLVNGIITVKLNIPSFIATLGALMFWRGILLAVTGGFAVRYWGSSSFLYALNGQFYGGFRTSALWFFIIIFFLNLILIKTPYGNTTYATGGNKEAARVLGVLVNRVKITNFIISAMLAGLAGCIQFARFYSVDPLRGTGLELEAIAAVVVGGTLMSGGYGNLIGTLFGVLLMGMVRSGLIMSGAPAYWYQAFIGIILISAAGSVIVTAIPSGLVAIALFNI</sequence>
<feature type="transmembrane region" description="Helical" evidence="8">
    <location>
        <begin position="257"/>
        <end position="288"/>
    </location>
</feature>
<dbReference type="CDD" id="cd06579">
    <property type="entry name" value="TM_PBP1_transp_AraH_like"/>
    <property type="match status" value="1"/>
</dbReference>
<keyword evidence="5 8" id="KW-0812">Transmembrane</keyword>
<dbReference type="EMBL" id="BART01000281">
    <property type="protein sequence ID" value="GAG69627.1"/>
    <property type="molecule type" value="Genomic_DNA"/>
</dbReference>
<dbReference type="GO" id="GO:0005886">
    <property type="term" value="C:plasma membrane"/>
    <property type="evidence" value="ECO:0007669"/>
    <property type="project" value="UniProtKB-SubCell"/>
</dbReference>
<name>X1AIY8_9ZZZZ</name>
<evidence type="ECO:0000256" key="4">
    <source>
        <dbReference type="ARBA" id="ARBA00022519"/>
    </source>
</evidence>
<evidence type="ECO:0000256" key="8">
    <source>
        <dbReference type="SAM" id="Phobius"/>
    </source>
</evidence>
<evidence type="ECO:0000313" key="9">
    <source>
        <dbReference type="EMBL" id="GAG69627.1"/>
    </source>
</evidence>
<proteinExistence type="predicted"/>
<gene>
    <name evidence="9" type="ORF">S01H4_01527</name>
</gene>
<evidence type="ECO:0000256" key="3">
    <source>
        <dbReference type="ARBA" id="ARBA00022475"/>
    </source>
</evidence>
<keyword evidence="4" id="KW-0997">Cell inner membrane</keyword>
<feature type="transmembrane region" description="Helical" evidence="8">
    <location>
        <begin position="76"/>
        <end position="93"/>
    </location>
</feature>
<feature type="transmembrane region" description="Helical" evidence="8">
    <location>
        <begin position="99"/>
        <end position="122"/>
    </location>
</feature>
<feature type="transmembrane region" description="Helical" evidence="8">
    <location>
        <begin position="48"/>
        <end position="69"/>
    </location>
</feature>
<dbReference type="GO" id="GO:0022857">
    <property type="term" value="F:transmembrane transporter activity"/>
    <property type="evidence" value="ECO:0007669"/>
    <property type="project" value="InterPro"/>
</dbReference>
<keyword evidence="6 8" id="KW-1133">Transmembrane helix</keyword>
<dbReference type="InterPro" id="IPR001851">
    <property type="entry name" value="ABC_transp_permease"/>
</dbReference>
<evidence type="ECO:0000256" key="2">
    <source>
        <dbReference type="ARBA" id="ARBA00022448"/>
    </source>
</evidence>
<feature type="transmembrane region" description="Helical" evidence="8">
    <location>
        <begin position="300"/>
        <end position="332"/>
    </location>
</feature>
<feature type="non-terminal residue" evidence="9">
    <location>
        <position position="334"/>
    </location>
</feature>
<dbReference type="Pfam" id="PF02653">
    <property type="entry name" value="BPD_transp_2"/>
    <property type="match status" value="1"/>
</dbReference>
<evidence type="ECO:0000256" key="7">
    <source>
        <dbReference type="ARBA" id="ARBA00023136"/>
    </source>
</evidence>
<keyword evidence="7 8" id="KW-0472">Membrane</keyword>
<evidence type="ECO:0000256" key="1">
    <source>
        <dbReference type="ARBA" id="ARBA00004651"/>
    </source>
</evidence>
<evidence type="ECO:0000256" key="6">
    <source>
        <dbReference type="ARBA" id="ARBA00022989"/>
    </source>
</evidence>
<comment type="subcellular location">
    <subcellularLocation>
        <location evidence="1">Cell membrane</location>
        <topology evidence="1">Multi-pass membrane protein</topology>
    </subcellularLocation>
</comment>
<keyword evidence="3" id="KW-1003">Cell membrane</keyword>
<protein>
    <recommendedName>
        <fullName evidence="10">ABC transporter permease</fullName>
    </recommendedName>
</protein>
<comment type="caution">
    <text evidence="9">The sequence shown here is derived from an EMBL/GenBank/DDBJ whole genome shotgun (WGS) entry which is preliminary data.</text>
</comment>